<dbReference type="OrthoDB" id="6416797at2759"/>
<evidence type="ECO:0000259" key="1">
    <source>
        <dbReference type="PROSITE" id="PS50191"/>
    </source>
</evidence>
<dbReference type="InterPro" id="IPR001251">
    <property type="entry name" value="CRAL-TRIO_dom"/>
</dbReference>
<dbReference type="Pfam" id="PF00650">
    <property type="entry name" value="CRAL_TRIO"/>
    <property type="match status" value="1"/>
</dbReference>
<reference evidence="2" key="1">
    <citation type="submission" date="2021-06" db="EMBL/GenBank/DDBJ databases">
        <authorList>
            <person name="Hodson N. C."/>
            <person name="Mongue J. A."/>
            <person name="Jaron S. K."/>
        </authorList>
    </citation>
    <scope>NUCLEOTIDE SEQUENCE</scope>
</reference>
<dbReference type="PANTHER" id="PTHR23324">
    <property type="entry name" value="SEC14 RELATED PROTEIN"/>
    <property type="match status" value="1"/>
</dbReference>
<dbReference type="GO" id="GO:0005737">
    <property type="term" value="C:cytoplasm"/>
    <property type="evidence" value="ECO:0007669"/>
    <property type="project" value="TreeGrafter"/>
</dbReference>
<comment type="caution">
    <text evidence="2">The sequence shown here is derived from an EMBL/GenBank/DDBJ whole genome shotgun (WGS) entry which is preliminary data.</text>
</comment>
<accession>A0A8J2LRW7</accession>
<dbReference type="EMBL" id="CAJVCH010571224">
    <property type="protein sequence ID" value="CAG7836965.1"/>
    <property type="molecule type" value="Genomic_DNA"/>
</dbReference>
<feature type="domain" description="CRAL-TRIO" evidence="1">
    <location>
        <begin position="71"/>
        <end position="258"/>
    </location>
</feature>
<dbReference type="Proteomes" id="UP000708208">
    <property type="component" value="Unassembled WGS sequence"/>
</dbReference>
<sequence>MEQFPSTADPTKEEIAVIELRQRISDVILVDEKFDDDFYLLQWLKAQTLNPSKAEDMIRKSTKWRQELNIHSNLAKEFSPEFIKDFVVPFSKTKEGVPVAYFHAGKMDFKAGLITCGKSRWIQYWGMVYTQMEEQMIAFNKAQNTNETGRLTSDSICGIVGLVDAQDFSSMQLLDSDVLSCAVVNIKNLANYFPAIAATFVFYNMNPFFSTLFNAFKPFLTWPNLSLEVYGTDEKIWRERVLKIVHLADLNELESYWK</sequence>
<gene>
    <name evidence="2" type="ORF">AFUS01_LOCUS46151</name>
</gene>
<dbReference type="AlphaFoldDB" id="A0A8J2LRW7"/>
<evidence type="ECO:0000313" key="3">
    <source>
        <dbReference type="Proteomes" id="UP000708208"/>
    </source>
</evidence>
<protein>
    <recommendedName>
        <fullName evidence="1">CRAL-TRIO domain-containing protein</fullName>
    </recommendedName>
</protein>
<dbReference type="InterPro" id="IPR051064">
    <property type="entry name" value="SEC14/CRAL-TRIO_domain"/>
</dbReference>
<dbReference type="CDD" id="cd00170">
    <property type="entry name" value="SEC14"/>
    <property type="match status" value="1"/>
</dbReference>
<keyword evidence="3" id="KW-1185">Reference proteome</keyword>
<name>A0A8J2LRW7_9HEXA</name>
<organism evidence="2 3">
    <name type="scientific">Allacma fusca</name>
    <dbReference type="NCBI Taxonomy" id="39272"/>
    <lineage>
        <taxon>Eukaryota</taxon>
        <taxon>Metazoa</taxon>
        <taxon>Ecdysozoa</taxon>
        <taxon>Arthropoda</taxon>
        <taxon>Hexapoda</taxon>
        <taxon>Collembola</taxon>
        <taxon>Symphypleona</taxon>
        <taxon>Sminthuridae</taxon>
        <taxon>Allacma</taxon>
    </lineage>
</organism>
<evidence type="ECO:0000313" key="2">
    <source>
        <dbReference type="EMBL" id="CAG7836965.1"/>
    </source>
</evidence>
<dbReference type="PROSITE" id="PS50191">
    <property type="entry name" value="CRAL_TRIO"/>
    <property type="match status" value="1"/>
</dbReference>
<proteinExistence type="predicted"/>
<dbReference type="PANTHER" id="PTHR23324:SF83">
    <property type="entry name" value="SEC14-LIKE PROTEIN 2"/>
    <property type="match status" value="1"/>
</dbReference>